<dbReference type="SUPFAM" id="SSF159501">
    <property type="entry name" value="EreA/ChaN-like"/>
    <property type="match status" value="1"/>
</dbReference>
<evidence type="ECO:0000313" key="1">
    <source>
        <dbReference type="EMBL" id="MEL3956302.1"/>
    </source>
</evidence>
<name>A0ABU9JTZ4_9BACI</name>
<dbReference type="Gene3D" id="3.40.1660.10">
    <property type="entry name" value="EreA-like (biosynthetic domain)"/>
    <property type="match status" value="1"/>
</dbReference>
<reference evidence="1 2" key="1">
    <citation type="submission" date="2024-03" db="EMBL/GenBank/DDBJ databases">
        <title>Bacilli Hybrid Assemblies.</title>
        <authorList>
            <person name="Kovac J."/>
        </authorList>
    </citation>
    <scope>NUCLEOTIDE SEQUENCE [LARGE SCALE GENOMIC DNA]</scope>
    <source>
        <strain evidence="1 2">FSL M8-0022</strain>
    </source>
</reference>
<dbReference type="InterPro" id="IPR007815">
    <property type="entry name" value="Emycin_Estase"/>
</dbReference>
<dbReference type="RefSeq" id="WP_052514616.1">
    <property type="nucleotide sequence ID" value="NZ_JBBYAK010000001.1"/>
</dbReference>
<dbReference type="EMBL" id="JBBYAK010000001">
    <property type="protein sequence ID" value="MEL3956302.1"/>
    <property type="molecule type" value="Genomic_DNA"/>
</dbReference>
<protein>
    <submittedName>
        <fullName evidence="1">Erythromycin esterase family protein</fullName>
    </submittedName>
</protein>
<organism evidence="1 2">
    <name type="scientific">Caldifermentibacillus hisashii</name>
    <dbReference type="NCBI Taxonomy" id="996558"/>
    <lineage>
        <taxon>Bacteria</taxon>
        <taxon>Bacillati</taxon>
        <taxon>Bacillota</taxon>
        <taxon>Bacilli</taxon>
        <taxon>Bacillales</taxon>
        <taxon>Bacillaceae</taxon>
        <taxon>Caldifermentibacillus</taxon>
    </lineage>
</organism>
<sequence length="209" mass="24433">MLNLKRIKKTPQIIEELNEIKEKTSILTKELEARPVSNNVLQKVIIRTLNNRADYLHFTITNGVSKVFQHREQLMAGNFEFITKEIYPEEKIIIWAHILHIKRKSSANRLAAYSSFFENLPQRIKNDSFVLGLYAHKGKMGDYRGSDYPIKKANKKNLEWLLSHSSYQNFFIKTDLIWGQKKWKAFEGGSTRISFVPAEQYDGILFLKP</sequence>
<evidence type="ECO:0000313" key="2">
    <source>
        <dbReference type="Proteomes" id="UP001459714"/>
    </source>
</evidence>
<dbReference type="Proteomes" id="UP001459714">
    <property type="component" value="Unassembled WGS sequence"/>
</dbReference>
<dbReference type="Pfam" id="PF05139">
    <property type="entry name" value="Erythro_esteras"/>
    <property type="match status" value="1"/>
</dbReference>
<accession>A0ABU9JTZ4</accession>
<proteinExistence type="predicted"/>
<keyword evidence="2" id="KW-1185">Reference proteome</keyword>
<gene>
    <name evidence="1" type="ORF">NST17_03620</name>
</gene>
<comment type="caution">
    <text evidence="1">The sequence shown here is derived from an EMBL/GenBank/DDBJ whole genome shotgun (WGS) entry which is preliminary data.</text>
</comment>